<organism evidence="13 14">
    <name type="scientific">Gomphillus americanus</name>
    <dbReference type="NCBI Taxonomy" id="1940652"/>
    <lineage>
        <taxon>Eukaryota</taxon>
        <taxon>Fungi</taxon>
        <taxon>Dikarya</taxon>
        <taxon>Ascomycota</taxon>
        <taxon>Pezizomycotina</taxon>
        <taxon>Lecanoromycetes</taxon>
        <taxon>OSLEUM clade</taxon>
        <taxon>Ostropomycetidae</taxon>
        <taxon>Ostropales</taxon>
        <taxon>Graphidaceae</taxon>
        <taxon>Gomphilloideae</taxon>
        <taxon>Gomphillus</taxon>
    </lineage>
</organism>
<evidence type="ECO:0000256" key="9">
    <source>
        <dbReference type="ARBA" id="ARBA00023244"/>
    </source>
</evidence>
<evidence type="ECO:0000256" key="3">
    <source>
        <dbReference type="ARBA" id="ARBA00010551"/>
    </source>
</evidence>
<name>A0A8H3ETM0_9LECA</name>
<dbReference type="PANTHER" id="PTHR42923:SF3">
    <property type="entry name" value="PROTOPORPHYRINOGEN OXIDASE"/>
    <property type="match status" value="1"/>
</dbReference>
<dbReference type="InterPro" id="IPR004572">
    <property type="entry name" value="Protoporphyrinogen_oxidase"/>
</dbReference>
<keyword evidence="9 11" id="KW-0627">Porphyrin biosynthesis</keyword>
<keyword evidence="5 11" id="KW-0285">Flavoprotein</keyword>
<dbReference type="EMBL" id="CAJPDQ010000004">
    <property type="protein sequence ID" value="CAF9908676.1"/>
    <property type="molecule type" value="Genomic_DNA"/>
</dbReference>
<comment type="caution">
    <text evidence="13">The sequence shown here is derived from an EMBL/GenBank/DDBJ whole genome shotgun (WGS) entry which is preliminary data.</text>
</comment>
<dbReference type="GO" id="GO:0004729">
    <property type="term" value="F:oxygen-dependent protoporphyrinogen oxidase activity"/>
    <property type="evidence" value="ECO:0007669"/>
    <property type="project" value="UniProtKB-UniRule"/>
</dbReference>
<keyword evidence="8 11" id="KW-0350">Heme biosynthesis</keyword>
<dbReference type="Gene3D" id="3.50.50.60">
    <property type="entry name" value="FAD/NAD(P)-binding domain"/>
    <property type="match status" value="1"/>
</dbReference>
<evidence type="ECO:0000256" key="8">
    <source>
        <dbReference type="ARBA" id="ARBA00023133"/>
    </source>
</evidence>
<accession>A0A8H3ETM0</accession>
<dbReference type="InterPro" id="IPR050464">
    <property type="entry name" value="Zeta_carotene_desat/Oxidored"/>
</dbReference>
<evidence type="ECO:0000256" key="7">
    <source>
        <dbReference type="ARBA" id="ARBA00023002"/>
    </source>
</evidence>
<dbReference type="SUPFAM" id="SSF54373">
    <property type="entry name" value="FAD-linked reductases, C-terminal domain"/>
    <property type="match status" value="1"/>
</dbReference>
<keyword evidence="7 11" id="KW-0560">Oxidoreductase</keyword>
<comment type="function">
    <text evidence="1 11">Catalyzes the 6-electron oxidation of protoporphyrinogen-IX to form protoporphyrin-IX.</text>
</comment>
<dbReference type="EC" id="1.3.3.4" evidence="4 11"/>
<comment type="subcellular location">
    <subcellularLocation>
        <location evidence="11">Mitochondrion inner membrane</location>
    </subcellularLocation>
</comment>
<dbReference type="UniPathway" id="UPA00251">
    <property type="reaction ID" value="UER00324"/>
</dbReference>
<protein>
    <recommendedName>
        <fullName evidence="4 11">Protoporphyrinogen oxidase</fullName>
        <ecNumber evidence="4 11">1.3.3.4</ecNumber>
    </recommendedName>
</protein>
<dbReference type="InterPro" id="IPR036188">
    <property type="entry name" value="FAD/NAD-bd_sf"/>
</dbReference>
<dbReference type="Proteomes" id="UP000664169">
    <property type="component" value="Unassembled WGS sequence"/>
</dbReference>
<proteinExistence type="inferred from homology"/>
<evidence type="ECO:0000256" key="2">
    <source>
        <dbReference type="ARBA" id="ARBA00005073"/>
    </source>
</evidence>
<dbReference type="OrthoDB" id="438553at2759"/>
<dbReference type="SUPFAM" id="SSF51905">
    <property type="entry name" value="FAD/NAD(P)-binding domain"/>
    <property type="match status" value="1"/>
</dbReference>
<comment type="pathway">
    <text evidence="2 11">Porphyrin-containing compound metabolism; protoporphyrin-IX biosynthesis; protoporphyrin-IX from protoporphyrinogen-IX: step 1/1.</text>
</comment>
<gene>
    <name evidence="13" type="ORF">GOMPHAMPRED_006261</name>
</gene>
<keyword evidence="6 11" id="KW-0274">FAD</keyword>
<evidence type="ECO:0000313" key="14">
    <source>
        <dbReference type="Proteomes" id="UP000664169"/>
    </source>
</evidence>
<evidence type="ECO:0000259" key="12">
    <source>
        <dbReference type="Pfam" id="PF01593"/>
    </source>
</evidence>
<reference evidence="13" key="1">
    <citation type="submission" date="2021-03" db="EMBL/GenBank/DDBJ databases">
        <authorList>
            <person name="Tagirdzhanova G."/>
        </authorList>
    </citation>
    <scope>NUCLEOTIDE SEQUENCE</scope>
</reference>
<evidence type="ECO:0000313" key="13">
    <source>
        <dbReference type="EMBL" id="CAF9908676.1"/>
    </source>
</evidence>
<evidence type="ECO:0000256" key="1">
    <source>
        <dbReference type="ARBA" id="ARBA00002600"/>
    </source>
</evidence>
<comment type="catalytic activity">
    <reaction evidence="10 11">
        <text>protoporphyrinogen IX + 3 O2 = protoporphyrin IX + 3 H2O2</text>
        <dbReference type="Rhea" id="RHEA:25576"/>
        <dbReference type="ChEBI" id="CHEBI:15379"/>
        <dbReference type="ChEBI" id="CHEBI:16240"/>
        <dbReference type="ChEBI" id="CHEBI:57306"/>
        <dbReference type="ChEBI" id="CHEBI:57307"/>
        <dbReference type="EC" id="1.3.3.4"/>
    </reaction>
</comment>
<evidence type="ECO:0000256" key="6">
    <source>
        <dbReference type="ARBA" id="ARBA00022827"/>
    </source>
</evidence>
<evidence type="ECO:0000256" key="11">
    <source>
        <dbReference type="RuleBase" id="RU367069"/>
    </source>
</evidence>
<dbReference type="GO" id="GO:0005743">
    <property type="term" value="C:mitochondrial inner membrane"/>
    <property type="evidence" value="ECO:0007669"/>
    <property type="project" value="UniProtKB-SubCell"/>
</dbReference>
<dbReference type="AlphaFoldDB" id="A0A8H3ETM0"/>
<dbReference type="Pfam" id="PF01593">
    <property type="entry name" value="Amino_oxidase"/>
    <property type="match status" value="1"/>
</dbReference>
<evidence type="ECO:0000256" key="4">
    <source>
        <dbReference type="ARBA" id="ARBA00012867"/>
    </source>
</evidence>
<dbReference type="PANTHER" id="PTHR42923">
    <property type="entry name" value="PROTOPORPHYRINOGEN OXIDASE"/>
    <property type="match status" value="1"/>
</dbReference>
<dbReference type="InterPro" id="IPR002937">
    <property type="entry name" value="Amino_oxidase"/>
</dbReference>
<evidence type="ECO:0000256" key="10">
    <source>
        <dbReference type="ARBA" id="ARBA00047554"/>
    </source>
</evidence>
<comment type="similarity">
    <text evidence="3 11">Belongs to the protoporphyrinogen/coproporphyrinogen oxidase family. Protoporphyrinogen oxidase subfamily.</text>
</comment>
<dbReference type="NCBIfam" id="TIGR00562">
    <property type="entry name" value="proto_IX_ox"/>
    <property type="match status" value="1"/>
</dbReference>
<sequence length="574" mass="63164">MRRTSCQWAPRACQFKRHYSNTPDTGSFPTEKVELKEIAILGGGITGLASAYYATKFFPQAKITIFEKSNRFGGWVRSSSHSVKGGTVVFEHGPRSLRPSRQSLQLISDLKLRDRLLVTSKTSPAARNRYVYLDNRLINVQQGIFGMIQEPVLRQTLLEVWQTFFQYSQASGKDETIGQFLGRRGLKNTANNLVSAMIHGIYAGDINELSADSVFPTLRNHEYKYGSPWNFVKQQVLARLSGSDQLDSSSDPVEAANWKRLLKLLNEKENDVRHLPAMSASVYTLKGGLETLINALEGYLVSHPNVKLVTGATAQSIQEIPQESFSSSKNTHEKACNNYVVRLLVHRHEEELSEGQPTTLMDSEYGGIISTIPSTSLAELCPPIKDLFKSTSAATVCVVNLFYDEPALLPVQGFGYLIPRSTPKRLNPEGALGVVFDSDATPDLDTAPGTKLTVMLGGPHWKNLSKELLPSNSDAIEMAKGVLAAHLGITQNPILAQANLHVDCIPQYTVGHSGRMLRARRAMLNNGHWSRVKVAGSWYNGVAVNDCILSAMITTSVLPYNHLFGSEGLGIGSF</sequence>
<keyword evidence="14" id="KW-1185">Reference proteome</keyword>
<comment type="cofactor">
    <cofactor evidence="11">
        <name>FAD</name>
        <dbReference type="ChEBI" id="CHEBI:57692"/>
    </cofactor>
    <text evidence="11">Binds 1 FAD per subunit.</text>
</comment>
<feature type="domain" description="Amine oxidase" evidence="12">
    <location>
        <begin position="45"/>
        <end position="552"/>
    </location>
</feature>
<dbReference type="GO" id="GO:0006782">
    <property type="term" value="P:protoporphyrinogen IX biosynthetic process"/>
    <property type="evidence" value="ECO:0007669"/>
    <property type="project" value="UniProtKB-UniRule"/>
</dbReference>
<evidence type="ECO:0000256" key="5">
    <source>
        <dbReference type="ARBA" id="ARBA00022630"/>
    </source>
</evidence>